<feature type="compositionally biased region" description="Basic and acidic residues" evidence="1">
    <location>
        <begin position="15"/>
        <end position="27"/>
    </location>
</feature>
<proteinExistence type="predicted"/>
<feature type="region of interest" description="Disordered" evidence="1">
    <location>
        <begin position="1"/>
        <end position="50"/>
    </location>
</feature>
<evidence type="ECO:0000256" key="1">
    <source>
        <dbReference type="SAM" id="MobiDB-lite"/>
    </source>
</evidence>
<accession>A0A3M2RP50</accession>
<organism evidence="3 4">
    <name type="scientific">Fusarium kuroshium</name>
    <dbReference type="NCBI Taxonomy" id="2010991"/>
    <lineage>
        <taxon>Eukaryota</taxon>
        <taxon>Fungi</taxon>
        <taxon>Dikarya</taxon>
        <taxon>Ascomycota</taxon>
        <taxon>Pezizomycotina</taxon>
        <taxon>Sordariomycetes</taxon>
        <taxon>Hypocreomycetidae</taxon>
        <taxon>Hypocreales</taxon>
        <taxon>Nectriaceae</taxon>
        <taxon>Fusarium</taxon>
        <taxon>Fusarium solani species complex</taxon>
    </lineage>
</organism>
<feature type="transmembrane region" description="Helical" evidence="2">
    <location>
        <begin position="89"/>
        <end position="111"/>
    </location>
</feature>
<keyword evidence="4" id="KW-1185">Reference proteome</keyword>
<protein>
    <submittedName>
        <fullName evidence="3">Uncharacterized protein</fullName>
    </submittedName>
</protein>
<dbReference type="OrthoDB" id="3525430at2759"/>
<evidence type="ECO:0000313" key="3">
    <source>
        <dbReference type="EMBL" id="RMJ07091.1"/>
    </source>
</evidence>
<dbReference type="Proteomes" id="UP000277212">
    <property type="component" value="Unassembled WGS sequence"/>
</dbReference>
<feature type="transmembrane region" description="Helical" evidence="2">
    <location>
        <begin position="199"/>
        <end position="220"/>
    </location>
</feature>
<feature type="compositionally biased region" description="Low complexity" evidence="1">
    <location>
        <begin position="1"/>
        <end position="11"/>
    </location>
</feature>
<keyword evidence="2" id="KW-0472">Membrane</keyword>
<gene>
    <name evidence="3" type="ORF">CDV36_013313</name>
</gene>
<comment type="caution">
    <text evidence="3">The sequence shown here is derived from an EMBL/GenBank/DDBJ whole genome shotgun (WGS) entry which is preliminary data.</text>
</comment>
<keyword evidence="2" id="KW-0812">Transmembrane</keyword>
<sequence length="329" mass="37163">MGVTVKASPPKVKAPKSESKNRKRSEESGQGEAAPVGTNPGGYEEWLSRNTGSYNSSSSNTTLPPIPIEWNISPTNLTSAVCPTVEQTVGWFAATDVFSTLFSGFFVFIILMCRTSNRERNTSRGIRETKRLWFTWLIGFTFEALGNLANASIVIKTEYYENLALGHVFLVYSSRPRIKMWFYAIFRLLTSEGEYHITGAYFSMAIVEVMLHIMSAVFVGVTWSRYPNEPIKAYMSPVTVYMQVVPGILVLAILLAVPIWRRSKNPWQLPSHLWDFVLASVFFGVVYAASWAYWGMFLQLPGPLFCPPKILDHTVVWMIFSTMSSFFSF</sequence>
<dbReference type="EMBL" id="NKUJ01000365">
    <property type="protein sequence ID" value="RMJ07091.1"/>
    <property type="molecule type" value="Genomic_DNA"/>
</dbReference>
<feature type="transmembrane region" description="Helical" evidence="2">
    <location>
        <begin position="159"/>
        <end position="178"/>
    </location>
</feature>
<evidence type="ECO:0000313" key="4">
    <source>
        <dbReference type="Proteomes" id="UP000277212"/>
    </source>
</evidence>
<dbReference type="AlphaFoldDB" id="A0A3M2RP50"/>
<feature type="transmembrane region" description="Helical" evidence="2">
    <location>
        <begin position="272"/>
        <end position="294"/>
    </location>
</feature>
<keyword evidence="2" id="KW-1133">Transmembrane helix</keyword>
<name>A0A3M2RP50_9HYPO</name>
<feature type="transmembrane region" description="Helical" evidence="2">
    <location>
        <begin position="240"/>
        <end position="260"/>
    </location>
</feature>
<reference evidence="3 4" key="1">
    <citation type="submission" date="2017-06" db="EMBL/GenBank/DDBJ databases">
        <title>Comparative genomic analysis of Ambrosia Fusariam Clade fungi.</title>
        <authorList>
            <person name="Stajich J.E."/>
            <person name="Carrillo J."/>
            <person name="Kijimoto T."/>
            <person name="Eskalen A."/>
            <person name="O'Donnell K."/>
            <person name="Kasson M."/>
        </authorList>
    </citation>
    <scope>NUCLEOTIDE SEQUENCE [LARGE SCALE GENOMIC DNA]</scope>
    <source>
        <strain evidence="3">UCR3666</strain>
    </source>
</reference>
<evidence type="ECO:0000256" key="2">
    <source>
        <dbReference type="SAM" id="Phobius"/>
    </source>
</evidence>
<feature type="transmembrane region" description="Helical" evidence="2">
    <location>
        <begin position="132"/>
        <end position="153"/>
    </location>
</feature>